<organism evidence="2 3">
    <name type="scientific">Candidatus Scalindua brodae</name>
    <dbReference type="NCBI Taxonomy" id="237368"/>
    <lineage>
        <taxon>Bacteria</taxon>
        <taxon>Pseudomonadati</taxon>
        <taxon>Planctomycetota</taxon>
        <taxon>Candidatus Brocadiia</taxon>
        <taxon>Candidatus Brocadiales</taxon>
        <taxon>Candidatus Scalinduaceae</taxon>
        <taxon>Candidatus Scalindua</taxon>
    </lineage>
</organism>
<sequence>DKTLGEAEIGELQNLREPTINYNYFCGINTDEDEIYLNVNTGVLRNEREKYGKDIIDKALGKIYESKLKKNVVLKDSIEENDEEFESFEDELVLINNHFPTAILERKIVKDTNADGKSIFALSSSVNPINLFPINSTKETSVAVLTYKDTSSYDGSAPSKETVDAVYSSPEKTVLLDRVIKESNFFEVLNRRFNESGKSKTDFSIIIKPNFMFMYSIVDRTTFTDPILVEHLVKRLREDGFTNIMIGEARSTLSVFYDKRDVKAVALRIGYKECDEYKIVDMSDDLVTEDFGGKLGVHSVNKDWRNADFRISFAKNKTHTYAYYTLTLKNIYGALADEYKFKVFHHEYGDIYKPTIDYIKKLPVHFGFIDAIVSADGPFGIFADTYPQLTMTIIGGEDIVAVDWVGSGKMGIDPMLSRYMQEAVKEFGKPRIRIKGDGDLYRFWANIPRIADIGAHTMDKHYLFGYAIYYILSNMDPVFPPKPTEYKLMNLMKKYSGTFSELVYKHPTQPPSFIHEILNKVIFRMWQ</sequence>
<dbReference type="EMBL" id="JRYO01000043">
    <property type="protein sequence ID" value="KHE93651.1"/>
    <property type="molecule type" value="Genomic_DNA"/>
</dbReference>
<dbReference type="Pfam" id="PF04015">
    <property type="entry name" value="DUF362"/>
    <property type="match status" value="1"/>
</dbReference>
<comment type="caution">
    <text evidence="2">The sequence shown here is derived from an EMBL/GenBank/DDBJ whole genome shotgun (WGS) entry which is preliminary data.</text>
</comment>
<gene>
    <name evidence="2" type="ORF">SCABRO_00580</name>
</gene>
<evidence type="ECO:0000259" key="1">
    <source>
        <dbReference type="Pfam" id="PF04015"/>
    </source>
</evidence>
<dbReference type="AlphaFoldDB" id="A0A0B0ENN2"/>
<dbReference type="eggNOG" id="COG2006">
    <property type="taxonomic scope" value="Bacteria"/>
</dbReference>
<accession>A0A0B0ENN2</accession>
<feature type="domain" description="DUF362" evidence="1">
    <location>
        <begin position="205"/>
        <end position="406"/>
    </location>
</feature>
<protein>
    <recommendedName>
        <fullName evidence="1">DUF362 domain-containing protein</fullName>
    </recommendedName>
</protein>
<reference evidence="2 3" key="1">
    <citation type="submission" date="2014-10" db="EMBL/GenBank/DDBJ databases">
        <title>Draft genome of anammox bacterium scalindua brodae, obtained using differential coverage binning of sequence data from two enrichment reactors.</title>
        <authorList>
            <person name="Speth D.R."/>
            <person name="Russ L."/>
            <person name="Kartal B."/>
            <person name="Op den Camp H.J."/>
            <person name="Dutilh B.E."/>
            <person name="Jetten M.S."/>
        </authorList>
    </citation>
    <scope>NUCLEOTIDE SEQUENCE [LARGE SCALE GENOMIC DNA]</scope>
    <source>
        <strain evidence="2">RU1</strain>
    </source>
</reference>
<proteinExistence type="predicted"/>
<feature type="non-terminal residue" evidence="2">
    <location>
        <position position="1"/>
    </location>
</feature>
<dbReference type="Proteomes" id="UP000030652">
    <property type="component" value="Unassembled WGS sequence"/>
</dbReference>
<evidence type="ECO:0000313" key="2">
    <source>
        <dbReference type="EMBL" id="KHE93651.1"/>
    </source>
</evidence>
<evidence type="ECO:0000313" key="3">
    <source>
        <dbReference type="Proteomes" id="UP000030652"/>
    </source>
</evidence>
<name>A0A0B0ENN2_9BACT</name>
<dbReference type="InterPro" id="IPR007160">
    <property type="entry name" value="DUF362"/>
</dbReference>